<name>A0A0A9CVW4_ARUDO</name>
<accession>A0A0A9CVW4</accession>
<proteinExistence type="predicted"/>
<dbReference type="EMBL" id="GBRH01218159">
    <property type="protein sequence ID" value="JAD79736.1"/>
    <property type="molecule type" value="Transcribed_RNA"/>
</dbReference>
<dbReference type="AlphaFoldDB" id="A0A0A9CVW4"/>
<reference evidence="1" key="1">
    <citation type="submission" date="2014-09" db="EMBL/GenBank/DDBJ databases">
        <authorList>
            <person name="Magalhaes I.L.F."/>
            <person name="Oliveira U."/>
            <person name="Santos F.R."/>
            <person name="Vidigal T.H.D.A."/>
            <person name="Brescovit A.D."/>
            <person name="Santos A.J."/>
        </authorList>
    </citation>
    <scope>NUCLEOTIDE SEQUENCE</scope>
    <source>
        <tissue evidence="1">Shoot tissue taken approximately 20 cm above the soil surface</tissue>
    </source>
</reference>
<reference evidence="1" key="2">
    <citation type="journal article" date="2015" name="Data Brief">
        <title>Shoot transcriptome of the giant reed, Arundo donax.</title>
        <authorList>
            <person name="Barrero R.A."/>
            <person name="Guerrero F.D."/>
            <person name="Moolhuijzen P."/>
            <person name="Goolsby J.A."/>
            <person name="Tidwell J."/>
            <person name="Bellgard S.E."/>
            <person name="Bellgard M.I."/>
        </authorList>
    </citation>
    <scope>NUCLEOTIDE SEQUENCE</scope>
    <source>
        <tissue evidence="1">Shoot tissue taken approximately 20 cm above the soil surface</tissue>
    </source>
</reference>
<evidence type="ECO:0000313" key="1">
    <source>
        <dbReference type="EMBL" id="JAD79736.1"/>
    </source>
</evidence>
<sequence>MIIVPPGAATRASSLTNFLLSGMCSPLSMDQTRSNCPSGNGCSKASATWRETLSDNPCAAARAFPLSA</sequence>
<protein>
    <submittedName>
        <fullName evidence="1">Uncharacterized protein</fullName>
    </submittedName>
</protein>
<organism evidence="1">
    <name type="scientific">Arundo donax</name>
    <name type="common">Giant reed</name>
    <name type="synonym">Donax arundinaceus</name>
    <dbReference type="NCBI Taxonomy" id="35708"/>
    <lineage>
        <taxon>Eukaryota</taxon>
        <taxon>Viridiplantae</taxon>
        <taxon>Streptophyta</taxon>
        <taxon>Embryophyta</taxon>
        <taxon>Tracheophyta</taxon>
        <taxon>Spermatophyta</taxon>
        <taxon>Magnoliopsida</taxon>
        <taxon>Liliopsida</taxon>
        <taxon>Poales</taxon>
        <taxon>Poaceae</taxon>
        <taxon>PACMAD clade</taxon>
        <taxon>Arundinoideae</taxon>
        <taxon>Arundineae</taxon>
        <taxon>Arundo</taxon>
    </lineage>
</organism>